<sequence length="137" mass="15237">MTTNEGQRTVAFGTTLNRELLPLKVPPNRFGNELGLRGAPNRGPGCYDNAEVSGFIYELDRRPVCRRGYSVGARTAPRFPKPSHMDIPGPPTYQGIISKPIYFDEAFKSFNVGATRFPSINEVVLLLFMSKKSLQSE</sequence>
<dbReference type="PANTHER" id="PTHR31508">
    <property type="entry name" value="PROTEIN PITCHFORK"/>
    <property type="match status" value="1"/>
</dbReference>
<dbReference type="GO" id="GO:0031344">
    <property type="term" value="P:regulation of cell projection organization"/>
    <property type="evidence" value="ECO:0007669"/>
    <property type="project" value="TreeGrafter"/>
</dbReference>
<gene>
    <name evidence="1" type="ORF">P5673_004168</name>
</gene>
<dbReference type="PANTHER" id="PTHR31508:SF2">
    <property type="entry name" value="PROTEIN PITCHFORK"/>
    <property type="match status" value="1"/>
</dbReference>
<dbReference type="GO" id="GO:0008092">
    <property type="term" value="F:cytoskeletal protein binding"/>
    <property type="evidence" value="ECO:0007669"/>
    <property type="project" value="TreeGrafter"/>
</dbReference>
<evidence type="ECO:0000313" key="2">
    <source>
        <dbReference type="Proteomes" id="UP001249851"/>
    </source>
</evidence>
<organism evidence="1 2">
    <name type="scientific">Acropora cervicornis</name>
    <name type="common">Staghorn coral</name>
    <dbReference type="NCBI Taxonomy" id="6130"/>
    <lineage>
        <taxon>Eukaryota</taxon>
        <taxon>Metazoa</taxon>
        <taxon>Cnidaria</taxon>
        <taxon>Anthozoa</taxon>
        <taxon>Hexacorallia</taxon>
        <taxon>Scleractinia</taxon>
        <taxon>Astrocoeniina</taxon>
        <taxon>Acroporidae</taxon>
        <taxon>Acropora</taxon>
    </lineage>
</organism>
<dbReference type="Proteomes" id="UP001249851">
    <property type="component" value="Unassembled WGS sequence"/>
</dbReference>
<comment type="caution">
    <text evidence="1">The sequence shown here is derived from an EMBL/GenBank/DDBJ whole genome shotgun (WGS) entry which is preliminary data.</text>
</comment>
<protein>
    <submittedName>
        <fullName evidence="1">Protein pitchfork</fullName>
    </submittedName>
</protein>
<keyword evidence="2" id="KW-1185">Reference proteome</keyword>
<dbReference type="AlphaFoldDB" id="A0AAD9R0H1"/>
<dbReference type="InterPro" id="IPR033602">
    <property type="entry name" value="CIMAP3"/>
</dbReference>
<proteinExistence type="predicted"/>
<accession>A0AAD9R0H1</accession>
<reference evidence="1" key="2">
    <citation type="journal article" date="2023" name="Science">
        <title>Genomic signatures of disease resistance in endangered staghorn corals.</title>
        <authorList>
            <person name="Vollmer S.V."/>
            <person name="Selwyn J.D."/>
            <person name="Despard B.A."/>
            <person name="Roesel C.L."/>
        </authorList>
    </citation>
    <scope>NUCLEOTIDE SEQUENCE</scope>
    <source>
        <strain evidence="1">K2</strain>
    </source>
</reference>
<evidence type="ECO:0000313" key="1">
    <source>
        <dbReference type="EMBL" id="KAK2570505.1"/>
    </source>
</evidence>
<dbReference type="EMBL" id="JARQWQ010000007">
    <property type="protein sequence ID" value="KAK2570505.1"/>
    <property type="molecule type" value="Genomic_DNA"/>
</dbReference>
<name>A0AAD9R0H1_ACRCE</name>
<reference evidence="1" key="1">
    <citation type="journal article" date="2023" name="G3 (Bethesda)">
        <title>Whole genome assembly and annotation of the endangered Caribbean coral Acropora cervicornis.</title>
        <authorList>
            <person name="Selwyn J.D."/>
            <person name="Vollmer S.V."/>
        </authorList>
    </citation>
    <scope>NUCLEOTIDE SEQUENCE</scope>
    <source>
        <strain evidence="1">K2</strain>
    </source>
</reference>